<reference evidence="2 3" key="1">
    <citation type="submission" date="2024-04" db="EMBL/GenBank/DDBJ databases">
        <authorList>
            <consortium name="Genoscope - CEA"/>
            <person name="William W."/>
        </authorList>
    </citation>
    <scope>NUCLEOTIDE SEQUENCE [LARGE SCALE GENOMIC DNA]</scope>
</reference>
<dbReference type="EMBL" id="CAXITT010000357">
    <property type="protein sequence ID" value="CAL1539821.1"/>
    <property type="molecule type" value="Genomic_DNA"/>
</dbReference>
<gene>
    <name evidence="2" type="ORF">GSLYS_00013554001</name>
</gene>
<sequence length="100" mass="10932">VKKTTFDQTVSEERKRFDNRKSAHIPDDVDSSNTGNIRFVSNGEDPKENVGGKISKINNGENTELINRHFKKALPGVGKIMGIKDKTKSLDAVSEDSSGG</sequence>
<feature type="compositionally biased region" description="Basic and acidic residues" evidence="1">
    <location>
        <begin position="11"/>
        <end position="27"/>
    </location>
</feature>
<name>A0AAV2I345_LYMST</name>
<keyword evidence="3" id="KW-1185">Reference proteome</keyword>
<evidence type="ECO:0000256" key="1">
    <source>
        <dbReference type="SAM" id="MobiDB-lite"/>
    </source>
</evidence>
<dbReference type="AlphaFoldDB" id="A0AAV2I345"/>
<comment type="caution">
    <text evidence="2">The sequence shown here is derived from an EMBL/GenBank/DDBJ whole genome shotgun (WGS) entry which is preliminary data.</text>
</comment>
<accession>A0AAV2I345</accession>
<proteinExistence type="predicted"/>
<protein>
    <submittedName>
        <fullName evidence="2">Uncharacterized protein</fullName>
    </submittedName>
</protein>
<feature type="non-terminal residue" evidence="2">
    <location>
        <position position="1"/>
    </location>
</feature>
<dbReference type="Proteomes" id="UP001497497">
    <property type="component" value="Unassembled WGS sequence"/>
</dbReference>
<feature type="non-terminal residue" evidence="2">
    <location>
        <position position="100"/>
    </location>
</feature>
<evidence type="ECO:0000313" key="3">
    <source>
        <dbReference type="Proteomes" id="UP001497497"/>
    </source>
</evidence>
<evidence type="ECO:0000313" key="2">
    <source>
        <dbReference type="EMBL" id="CAL1539821.1"/>
    </source>
</evidence>
<organism evidence="2 3">
    <name type="scientific">Lymnaea stagnalis</name>
    <name type="common">Great pond snail</name>
    <name type="synonym">Helix stagnalis</name>
    <dbReference type="NCBI Taxonomy" id="6523"/>
    <lineage>
        <taxon>Eukaryota</taxon>
        <taxon>Metazoa</taxon>
        <taxon>Spiralia</taxon>
        <taxon>Lophotrochozoa</taxon>
        <taxon>Mollusca</taxon>
        <taxon>Gastropoda</taxon>
        <taxon>Heterobranchia</taxon>
        <taxon>Euthyneura</taxon>
        <taxon>Panpulmonata</taxon>
        <taxon>Hygrophila</taxon>
        <taxon>Lymnaeoidea</taxon>
        <taxon>Lymnaeidae</taxon>
        <taxon>Lymnaea</taxon>
    </lineage>
</organism>
<feature type="region of interest" description="Disordered" evidence="1">
    <location>
        <begin position="1"/>
        <end position="56"/>
    </location>
</feature>